<evidence type="ECO:0000313" key="2">
    <source>
        <dbReference type="Proteomes" id="UP000308444"/>
    </source>
</evidence>
<dbReference type="SUPFAM" id="SSF110296">
    <property type="entry name" value="Oligoxyloglucan reducing end-specific cellobiohydrolase"/>
    <property type="match status" value="1"/>
</dbReference>
<feature type="non-terminal residue" evidence="1">
    <location>
        <position position="84"/>
    </location>
</feature>
<organism evidence="1 2">
    <name type="scientific">Bacillus cereus</name>
    <dbReference type="NCBI Taxonomy" id="1396"/>
    <lineage>
        <taxon>Bacteria</taxon>
        <taxon>Bacillati</taxon>
        <taxon>Bacillota</taxon>
        <taxon>Bacilli</taxon>
        <taxon>Bacillales</taxon>
        <taxon>Bacillaceae</taxon>
        <taxon>Bacillus</taxon>
        <taxon>Bacillus cereus group</taxon>
    </lineage>
</organism>
<sequence>ISGITFINELVGFISLHKQYETSAVFKTIDGGASWQPIKDIPSLEGSNNETSMAYKAIYKNNLLVIPTKMNNDVFLMNYSFDKG</sequence>
<evidence type="ECO:0008006" key="3">
    <source>
        <dbReference type="Google" id="ProtNLM"/>
    </source>
</evidence>
<protein>
    <recommendedName>
        <fullName evidence="3">Glycosyl hydrolase</fullName>
    </recommendedName>
</protein>
<accession>A0A9X8ZZB3</accession>
<gene>
    <name evidence="1" type="ORF">FC695_44905</name>
</gene>
<reference evidence="1 2" key="1">
    <citation type="journal article" date="2019" name="Environ. Microbiol.">
        <title>An active ?-lactamase is a part of an orchestrated cell wall stress resistance network of Bacillus subtilis and related rhizosphere species.</title>
        <authorList>
            <person name="Bucher T."/>
            <person name="Keren-Paz A."/>
            <person name="Hausser J."/>
            <person name="Olender T."/>
            <person name="Cytryn E."/>
            <person name="Kolodkin-Gal I."/>
        </authorList>
    </citation>
    <scope>NUCLEOTIDE SEQUENCE [LARGE SCALE GENOMIC DNA]</scope>
    <source>
        <strain evidence="1 2">I32</strain>
    </source>
</reference>
<dbReference type="EMBL" id="SZOH01005484">
    <property type="protein sequence ID" value="TKI79237.1"/>
    <property type="molecule type" value="Genomic_DNA"/>
</dbReference>
<evidence type="ECO:0000313" key="1">
    <source>
        <dbReference type="EMBL" id="TKI79237.1"/>
    </source>
</evidence>
<dbReference type="AlphaFoldDB" id="A0A9X8ZZB3"/>
<proteinExistence type="predicted"/>
<name>A0A9X8ZZB3_BACCE</name>
<comment type="caution">
    <text evidence="1">The sequence shown here is derived from an EMBL/GenBank/DDBJ whole genome shotgun (WGS) entry which is preliminary data.</text>
</comment>
<dbReference type="Proteomes" id="UP000308444">
    <property type="component" value="Unassembled WGS sequence"/>
</dbReference>
<feature type="non-terminal residue" evidence="1">
    <location>
        <position position="1"/>
    </location>
</feature>